<dbReference type="STRING" id="349095.SAMN05660299_00084"/>
<feature type="transmembrane region" description="Helical" evidence="1">
    <location>
        <begin position="24"/>
        <end position="46"/>
    </location>
</feature>
<dbReference type="RefSeq" id="WP_091647210.1">
    <property type="nucleotide sequence ID" value="NZ_FNHQ01000001.1"/>
</dbReference>
<evidence type="ECO:0000313" key="4">
    <source>
        <dbReference type="Proteomes" id="UP000199309"/>
    </source>
</evidence>
<feature type="domain" description="DZANK-type" evidence="2">
    <location>
        <begin position="115"/>
        <end position="161"/>
    </location>
</feature>
<proteinExistence type="predicted"/>
<keyword evidence="1" id="KW-0812">Transmembrane</keyword>
<evidence type="ECO:0000313" key="3">
    <source>
        <dbReference type="EMBL" id="SDM05075.1"/>
    </source>
</evidence>
<reference evidence="3 4" key="1">
    <citation type="submission" date="2016-10" db="EMBL/GenBank/DDBJ databases">
        <authorList>
            <person name="de Groot N.N."/>
        </authorList>
    </citation>
    <scope>NUCLEOTIDE SEQUENCE [LARGE SCALE GENOMIC DNA]</scope>
    <source>
        <strain evidence="3 4">DSM 16981</strain>
    </source>
</reference>
<protein>
    <submittedName>
        <fullName evidence="3">Double zinc ribbon</fullName>
    </submittedName>
</protein>
<dbReference type="Pfam" id="PF12773">
    <property type="entry name" value="DZR"/>
    <property type="match status" value="1"/>
</dbReference>
<sequence length="166" mass="18593">MSALLYLGLCILVGYYASRRGRSAVAWFIIALLISPIISAIILAIMRDLTVDQAIRRNSMEKDRIKERIAVSETAMNARMDHMEHRMDRLDGGTAILNPGEEKTLLHSANGWIYCRQCGAKIDISASYCPNCGTKLPKIDMVECPYCHNDVRSDAVNCPYCHQLLS</sequence>
<dbReference type="Proteomes" id="UP000199309">
    <property type="component" value="Unassembled WGS sequence"/>
</dbReference>
<dbReference type="AlphaFoldDB" id="A0A1G9Q410"/>
<keyword evidence="4" id="KW-1185">Reference proteome</keyword>
<keyword evidence="1" id="KW-0472">Membrane</keyword>
<keyword evidence="1" id="KW-1133">Transmembrane helix</keyword>
<name>A0A1G9Q410_9FIRM</name>
<dbReference type="OrthoDB" id="4377018at2"/>
<dbReference type="InterPro" id="IPR025874">
    <property type="entry name" value="DZR"/>
</dbReference>
<evidence type="ECO:0000256" key="1">
    <source>
        <dbReference type="SAM" id="Phobius"/>
    </source>
</evidence>
<gene>
    <name evidence="3" type="ORF">SAMN05660299_00084</name>
</gene>
<evidence type="ECO:0000259" key="2">
    <source>
        <dbReference type="Pfam" id="PF12773"/>
    </source>
</evidence>
<organism evidence="3 4">
    <name type="scientific">Megasphaera paucivorans</name>
    <dbReference type="NCBI Taxonomy" id="349095"/>
    <lineage>
        <taxon>Bacteria</taxon>
        <taxon>Bacillati</taxon>
        <taxon>Bacillota</taxon>
        <taxon>Negativicutes</taxon>
        <taxon>Veillonellales</taxon>
        <taxon>Veillonellaceae</taxon>
        <taxon>Megasphaera</taxon>
    </lineage>
</organism>
<dbReference type="EMBL" id="FNHQ01000001">
    <property type="protein sequence ID" value="SDM05075.1"/>
    <property type="molecule type" value="Genomic_DNA"/>
</dbReference>
<accession>A0A1G9Q410</accession>